<evidence type="ECO:0000313" key="1">
    <source>
        <dbReference type="EMBL" id="MBC8208491.1"/>
    </source>
</evidence>
<dbReference type="InterPro" id="IPR013785">
    <property type="entry name" value="Aldolase_TIM"/>
</dbReference>
<dbReference type="PANTHER" id="PTHR30304:SF0">
    <property type="entry name" value="D-TAGATOSE-1,6-BISPHOSPHATE ALDOLASE SUBUNIT GATY-RELATED"/>
    <property type="match status" value="1"/>
</dbReference>
<dbReference type="Pfam" id="PF01116">
    <property type="entry name" value="F_bP_aldolase"/>
    <property type="match status" value="1"/>
</dbReference>
<dbReference type="EMBL" id="JACNLK010000041">
    <property type="protein sequence ID" value="MBC8208491.1"/>
    <property type="molecule type" value="Genomic_DNA"/>
</dbReference>
<dbReference type="Proteomes" id="UP000599024">
    <property type="component" value="Unassembled WGS sequence"/>
</dbReference>
<dbReference type="GO" id="GO:0008270">
    <property type="term" value="F:zinc ion binding"/>
    <property type="evidence" value="ECO:0007669"/>
    <property type="project" value="InterPro"/>
</dbReference>
<dbReference type="GO" id="GO:0005975">
    <property type="term" value="P:carbohydrate metabolic process"/>
    <property type="evidence" value="ECO:0007669"/>
    <property type="project" value="InterPro"/>
</dbReference>
<dbReference type="Gene3D" id="3.20.20.70">
    <property type="entry name" value="Aldolase class I"/>
    <property type="match status" value="1"/>
</dbReference>
<evidence type="ECO:0000313" key="2">
    <source>
        <dbReference type="Proteomes" id="UP000599024"/>
    </source>
</evidence>
<protein>
    <submittedName>
        <fullName evidence="1">Class II fructose-bisphosphate aldolase</fullName>
    </submittedName>
</protein>
<organism evidence="1 2">
    <name type="scientific">Candidatus Desulfatifera sulfidica</name>
    <dbReference type="NCBI Taxonomy" id="2841691"/>
    <lineage>
        <taxon>Bacteria</taxon>
        <taxon>Pseudomonadati</taxon>
        <taxon>Thermodesulfobacteriota</taxon>
        <taxon>Desulfobulbia</taxon>
        <taxon>Desulfobulbales</taxon>
        <taxon>Desulfobulbaceae</taxon>
        <taxon>Candidatus Desulfatifera</taxon>
    </lineage>
</organism>
<dbReference type="PANTHER" id="PTHR30304">
    <property type="entry name" value="D-TAGATOSE-1,6-BISPHOSPHATE ALDOLASE"/>
    <property type="match status" value="1"/>
</dbReference>
<dbReference type="InterPro" id="IPR000771">
    <property type="entry name" value="FBA_II"/>
</dbReference>
<sequence length="426" mass="45823">MCVSDDFSRVLDVGRPPNIKKLFPNSRALLVSGKVIDRALLAKGGAMTMAANGRNHFIIRGALMAAQRAEAALIIEIARSEGGATAYCPVNYWNMARQVDALCNELGITVPVAIHADHYGIKKVDDLPMARVEIPSIFDAGITSIAIDASHMPDDLNLLANLDLNNYIPSWAGLETEVGEIKGTQGLSTVDDASFLIQGLNAHGICPDWIALNNGTTHGIEASGQGIQVELTSAIHEALTPYGTSGAQHGTSGNSSERLREIAASTRTTKANVATALQMVSWGLEVNDYGNAILDVNGDFKKVAGQGVSEEVWAQMVAHAQAEGWKGGSYKNLNLIFENRFLGQRSEVRERMAKRVEDFVYTMLVDVFHADGSAGIARELLLEAGSYDLGAKAERIEDPAQWTEAKITERAATLDVNEGPEGDFDD</sequence>
<dbReference type="AlphaFoldDB" id="A0A8J6T9G7"/>
<accession>A0A8J6T9G7</accession>
<name>A0A8J6T9G7_9BACT</name>
<proteinExistence type="predicted"/>
<dbReference type="SUPFAM" id="SSF51569">
    <property type="entry name" value="Aldolase"/>
    <property type="match status" value="1"/>
</dbReference>
<gene>
    <name evidence="1" type="ORF">H8E79_04925</name>
</gene>
<comment type="caution">
    <text evidence="1">The sequence shown here is derived from an EMBL/GenBank/DDBJ whole genome shotgun (WGS) entry which is preliminary data.</text>
</comment>
<dbReference type="InterPro" id="IPR050246">
    <property type="entry name" value="Class_II_FBP_aldolase"/>
</dbReference>
<reference evidence="1 2" key="1">
    <citation type="submission" date="2020-08" db="EMBL/GenBank/DDBJ databases">
        <title>Bridging the membrane lipid divide: bacteria of the FCB group superphylum have the potential to synthesize archaeal ether lipids.</title>
        <authorList>
            <person name="Villanueva L."/>
            <person name="Von Meijenfeldt F.A.B."/>
            <person name="Westbye A.B."/>
            <person name="Yadav S."/>
            <person name="Hopmans E.C."/>
            <person name="Dutilh B.E."/>
            <person name="Sinninghe Damste J.S."/>
        </authorList>
    </citation>
    <scope>NUCLEOTIDE SEQUENCE [LARGE SCALE GENOMIC DNA]</scope>
    <source>
        <strain evidence="1">NIOZ-UU81</strain>
    </source>
</reference>
<dbReference type="GO" id="GO:0016832">
    <property type="term" value="F:aldehyde-lyase activity"/>
    <property type="evidence" value="ECO:0007669"/>
    <property type="project" value="InterPro"/>
</dbReference>